<dbReference type="EMBL" id="CAJNNW010035318">
    <property type="protein sequence ID" value="CAE8727015.1"/>
    <property type="molecule type" value="Genomic_DNA"/>
</dbReference>
<comment type="caution">
    <text evidence="1">The sequence shown here is derived from an EMBL/GenBank/DDBJ whole genome shotgun (WGS) entry which is preliminary data.</text>
</comment>
<organism evidence="1 3">
    <name type="scientific">Polarella glacialis</name>
    <name type="common">Dinoflagellate</name>
    <dbReference type="NCBI Taxonomy" id="89957"/>
    <lineage>
        <taxon>Eukaryota</taxon>
        <taxon>Sar</taxon>
        <taxon>Alveolata</taxon>
        <taxon>Dinophyceae</taxon>
        <taxon>Suessiales</taxon>
        <taxon>Suessiaceae</taxon>
        <taxon>Polarella</taxon>
    </lineage>
</organism>
<dbReference type="EMBL" id="CAJNNW010033747">
    <property type="protein sequence ID" value="CAE8720202.1"/>
    <property type="molecule type" value="Genomic_DNA"/>
</dbReference>
<name>A0A813L0W4_POLGL</name>
<dbReference type="PANTHER" id="PTHR42741">
    <property type="entry name" value="NITROREDUCTASE FAMILY PROTEIN"/>
    <property type="match status" value="1"/>
</dbReference>
<evidence type="ECO:0000313" key="3">
    <source>
        <dbReference type="Proteomes" id="UP000626109"/>
    </source>
</evidence>
<sequence length="728" mass="79596">LYWPSSDLKFVAPTVPLMLHSVARRLSPLLSLSTLATSTLAQTCASGVGTCAAPASAPRHMASSKQPAPGELRFHIGDSVLVHMGRSGWKVARVLAHHHREPSWPAGHVAPYKVRVDGGLAFVPMDDPRIIRPATEEDIARMRRAEETSASMAADAEHLKAVQLRAADGLQAQARPDLAAVVRYHAESCHVRPGVYAHGGAMDWDSQPDKFRRMLGSPSLDLPRSGPEVTVPASSSLQSLSALGVLLHDAAGITAWKAQGQARWSLRANPSSGALQPLEIYLFGTVGDDKDPWHWHYNPYWHSLERVAQLPADRWASIAKQLPDGTIVVGLTSIVWRNAWKYGDPGFRYTHHDVGHQISSFAFAAAAQNASVVLLDSLTDDEISGLMRPDAPEEPVCLLAIFPSTARAPREEWWRHVRLGGDFWQGAPAAQYHGAPVQSYYGQPEQEARPLIAAAREASRRTSPPSDEADFWHQAPPQELPAAWASAGPLRPLIHARRSAQSFNPEAAPVGGLPSHIFYDILRRTLHQPAWFPWRSAVQPFFFIHRVADVEPGIYLLCRGRSKDELRKELDPAGKLAWEIAPGTPADVLLVLLQRGDFREEAKLGSCVQDIASDSAFAIAFLAEHLPGLEKHGAWWYKREHWEACALGGALYLAAGAANAGLQGTGIGCFFAPWVQGLLGVEAPRWADVYHFTVGWPKTDGRVDGGPPYIHADALRDFDRDTVSSRGA</sequence>
<reference evidence="1" key="1">
    <citation type="submission" date="2021-02" db="EMBL/GenBank/DDBJ databases">
        <authorList>
            <person name="Dougan E. K."/>
            <person name="Rhodes N."/>
            <person name="Thang M."/>
            <person name="Chan C."/>
        </authorList>
    </citation>
    <scope>NUCLEOTIDE SEQUENCE</scope>
</reference>
<feature type="non-terminal residue" evidence="1">
    <location>
        <position position="1"/>
    </location>
</feature>
<proteinExistence type="predicted"/>
<dbReference type="CDD" id="cd02142">
    <property type="entry name" value="McbC_SagB-like_oxidoreductase"/>
    <property type="match status" value="1"/>
</dbReference>
<evidence type="ECO:0008006" key="4">
    <source>
        <dbReference type="Google" id="ProtNLM"/>
    </source>
</evidence>
<dbReference type="Proteomes" id="UP000626109">
    <property type="component" value="Unassembled WGS sequence"/>
</dbReference>
<dbReference type="Gene3D" id="3.40.109.10">
    <property type="entry name" value="NADH Oxidase"/>
    <property type="match status" value="2"/>
</dbReference>
<dbReference type="SUPFAM" id="SSF55469">
    <property type="entry name" value="FMN-dependent nitroreductase-like"/>
    <property type="match status" value="2"/>
</dbReference>
<protein>
    <recommendedName>
        <fullName evidence="4">Nitroreductase domain-containing protein</fullName>
    </recommendedName>
</protein>
<evidence type="ECO:0000313" key="1">
    <source>
        <dbReference type="EMBL" id="CAE8720202.1"/>
    </source>
</evidence>
<dbReference type="PANTHER" id="PTHR42741:SF3">
    <property type="entry name" value="NITROREDUCTASE FAMILY PROTEIN"/>
    <property type="match status" value="1"/>
</dbReference>
<evidence type="ECO:0000313" key="2">
    <source>
        <dbReference type="EMBL" id="CAE8727015.1"/>
    </source>
</evidence>
<dbReference type="AlphaFoldDB" id="A0A813L0W4"/>
<dbReference type="InterPro" id="IPR000415">
    <property type="entry name" value="Nitroreductase-like"/>
</dbReference>
<gene>
    <name evidence="1" type="ORF">PGLA2088_LOCUS41171</name>
    <name evidence="2" type="ORF">PGLA2088_LOCUS44673</name>
</gene>
<dbReference type="GO" id="GO:0016491">
    <property type="term" value="F:oxidoreductase activity"/>
    <property type="evidence" value="ECO:0007669"/>
    <property type="project" value="InterPro"/>
</dbReference>
<accession>A0A813L0W4</accession>